<dbReference type="EMBL" id="LHXR01000044">
    <property type="protein sequence ID" value="KXA97106.1"/>
    <property type="molecule type" value="Genomic_DNA"/>
</dbReference>
<dbReference type="Pfam" id="PF00293">
    <property type="entry name" value="NUDIX"/>
    <property type="match status" value="1"/>
</dbReference>
<feature type="domain" description="Nudix hydrolase" evidence="4">
    <location>
        <begin position="20"/>
        <end position="155"/>
    </location>
</feature>
<evidence type="ECO:0000313" key="5">
    <source>
        <dbReference type="EMBL" id="KXA97106.1"/>
    </source>
</evidence>
<dbReference type="AlphaFoldDB" id="A0A133USL3"/>
<evidence type="ECO:0000256" key="2">
    <source>
        <dbReference type="ARBA" id="ARBA00022801"/>
    </source>
</evidence>
<dbReference type="Proteomes" id="UP000070463">
    <property type="component" value="Unassembled WGS sequence"/>
</dbReference>
<dbReference type="PROSITE" id="PS51462">
    <property type="entry name" value="NUDIX"/>
    <property type="match status" value="1"/>
</dbReference>
<protein>
    <recommendedName>
        <fullName evidence="4">Nudix hydrolase domain-containing protein</fullName>
    </recommendedName>
</protein>
<dbReference type="GO" id="GO:0016787">
    <property type="term" value="F:hydrolase activity"/>
    <property type="evidence" value="ECO:0007669"/>
    <property type="project" value="UniProtKB-KW"/>
</dbReference>
<reference evidence="5 6" key="1">
    <citation type="journal article" date="2016" name="Sci. Rep.">
        <title>Metabolic traits of an uncultured archaeal lineage -MSBL1- from brine pools of the Red Sea.</title>
        <authorList>
            <person name="Mwirichia R."/>
            <person name="Alam I."/>
            <person name="Rashid M."/>
            <person name="Vinu M."/>
            <person name="Ba-Alawi W."/>
            <person name="Anthony Kamau A."/>
            <person name="Kamanda Ngugi D."/>
            <person name="Goker M."/>
            <person name="Klenk H.P."/>
            <person name="Bajic V."/>
            <person name="Stingl U."/>
        </authorList>
    </citation>
    <scope>NUCLEOTIDE SEQUENCE [LARGE SCALE GENOMIC DNA]</scope>
    <source>
        <strain evidence="5">SCGC-AAA259I09</strain>
    </source>
</reference>
<dbReference type="Gene3D" id="3.90.79.10">
    <property type="entry name" value="Nucleoside Triphosphate Pyrophosphohydrolase"/>
    <property type="match status" value="1"/>
</dbReference>
<keyword evidence="2" id="KW-0378">Hydrolase</keyword>
<sequence length="157" mass="18655">MEIYDEHIPDDLFEDFLSCMPQVSVELFLIHNGKVLLAKRRNKPLKGEWFWPGGRLYKGEKLKNAARRIAREELGIEVKIEKRLGVYCHFWNESPFEKVESVHTVNVVFQVRSNKNIENIELDEQHEDYRLVSGIEPDLHEYVKRYMIDSGMFEENE</sequence>
<name>A0A133USL3_9EURY</name>
<keyword evidence="3" id="KW-0460">Magnesium</keyword>
<organism evidence="5 6">
    <name type="scientific">candidate division MSBL1 archaeon SCGC-AAA259I09</name>
    <dbReference type="NCBI Taxonomy" id="1698267"/>
    <lineage>
        <taxon>Archaea</taxon>
        <taxon>Methanobacteriati</taxon>
        <taxon>Methanobacteriota</taxon>
        <taxon>candidate division MSBL1</taxon>
    </lineage>
</organism>
<keyword evidence="6" id="KW-1185">Reference proteome</keyword>
<comment type="caution">
    <text evidence="5">The sequence shown here is derived from an EMBL/GenBank/DDBJ whole genome shotgun (WGS) entry which is preliminary data.</text>
</comment>
<comment type="cofactor">
    <cofactor evidence="1">
        <name>Mg(2+)</name>
        <dbReference type="ChEBI" id="CHEBI:18420"/>
    </cofactor>
</comment>
<evidence type="ECO:0000313" key="6">
    <source>
        <dbReference type="Proteomes" id="UP000070463"/>
    </source>
</evidence>
<dbReference type="PANTHER" id="PTHR43046:SF12">
    <property type="entry name" value="GDP-MANNOSE MANNOSYL HYDROLASE"/>
    <property type="match status" value="1"/>
</dbReference>
<gene>
    <name evidence="5" type="ORF">AKJ37_03730</name>
</gene>
<evidence type="ECO:0000259" key="4">
    <source>
        <dbReference type="PROSITE" id="PS51462"/>
    </source>
</evidence>
<evidence type="ECO:0000256" key="1">
    <source>
        <dbReference type="ARBA" id="ARBA00001946"/>
    </source>
</evidence>
<accession>A0A133USL3</accession>
<dbReference type="PANTHER" id="PTHR43046">
    <property type="entry name" value="GDP-MANNOSE MANNOSYL HYDROLASE"/>
    <property type="match status" value="1"/>
</dbReference>
<dbReference type="InterPro" id="IPR000086">
    <property type="entry name" value="NUDIX_hydrolase_dom"/>
</dbReference>
<dbReference type="InterPro" id="IPR015797">
    <property type="entry name" value="NUDIX_hydrolase-like_dom_sf"/>
</dbReference>
<evidence type="ECO:0000256" key="3">
    <source>
        <dbReference type="ARBA" id="ARBA00022842"/>
    </source>
</evidence>
<dbReference type="SUPFAM" id="SSF55811">
    <property type="entry name" value="Nudix"/>
    <property type="match status" value="1"/>
</dbReference>
<proteinExistence type="predicted"/>